<organism evidence="3 4">
    <name type="scientific">Carboxylicivirga sediminis</name>
    <dbReference type="NCBI Taxonomy" id="2006564"/>
    <lineage>
        <taxon>Bacteria</taxon>
        <taxon>Pseudomonadati</taxon>
        <taxon>Bacteroidota</taxon>
        <taxon>Bacteroidia</taxon>
        <taxon>Marinilabiliales</taxon>
        <taxon>Marinilabiliaceae</taxon>
        <taxon>Carboxylicivirga</taxon>
    </lineage>
</organism>
<comment type="caution">
    <text evidence="3">The sequence shown here is derived from an EMBL/GenBank/DDBJ whole genome shotgun (WGS) entry which is preliminary data.</text>
</comment>
<dbReference type="RefSeq" id="WP_212192291.1">
    <property type="nucleotide sequence ID" value="NZ_JAGTAR010000029.1"/>
</dbReference>
<keyword evidence="4" id="KW-1185">Reference proteome</keyword>
<dbReference type="AlphaFoldDB" id="A0A941IZ68"/>
<gene>
    <name evidence="3" type="ORF">KDU71_16995</name>
</gene>
<feature type="transmembrane region" description="Helical" evidence="1">
    <location>
        <begin position="42"/>
        <end position="62"/>
    </location>
</feature>
<proteinExistence type="predicted"/>
<dbReference type="PANTHER" id="PTHR28008">
    <property type="entry name" value="DOMAIN PROTEIN, PUTATIVE (AFU_ORTHOLOGUE AFUA_3G10980)-RELATED"/>
    <property type="match status" value="1"/>
</dbReference>
<dbReference type="NCBIfam" id="NF037970">
    <property type="entry name" value="vanZ_1"/>
    <property type="match status" value="1"/>
</dbReference>
<reference evidence="3" key="2">
    <citation type="submission" date="2021-04" db="EMBL/GenBank/DDBJ databases">
        <authorList>
            <person name="Zhang T."/>
            <person name="Zhang Y."/>
            <person name="Lu D."/>
            <person name="Zuo D."/>
            <person name="Du Z."/>
        </authorList>
    </citation>
    <scope>NUCLEOTIDE SEQUENCE</scope>
    <source>
        <strain evidence="3">JR1</strain>
    </source>
</reference>
<keyword evidence="1" id="KW-0812">Transmembrane</keyword>
<protein>
    <submittedName>
        <fullName evidence="3">VanZ family protein</fullName>
    </submittedName>
</protein>
<evidence type="ECO:0000259" key="2">
    <source>
        <dbReference type="Pfam" id="PF04892"/>
    </source>
</evidence>
<evidence type="ECO:0000256" key="1">
    <source>
        <dbReference type="SAM" id="Phobius"/>
    </source>
</evidence>
<dbReference type="Pfam" id="PF04892">
    <property type="entry name" value="VanZ"/>
    <property type="match status" value="1"/>
</dbReference>
<sequence>MIYYFKKYHKTLSIIFIITLLSLINTSKIKPDDLSLIPHFDKIVHFLMYLTLGFVFMFEYYIHHHQTITKISKILILPLLYGGLMELLQISATTYRSGDWWDMLANGCGILTAYFMVKSLRNNTFFRKWMLFPLEQPMFKA</sequence>
<evidence type="ECO:0000313" key="3">
    <source>
        <dbReference type="EMBL" id="MBR8537268.1"/>
    </source>
</evidence>
<feature type="domain" description="VanZ-like" evidence="2">
    <location>
        <begin position="31"/>
        <end position="119"/>
    </location>
</feature>
<feature type="transmembrane region" description="Helical" evidence="1">
    <location>
        <begin position="100"/>
        <end position="117"/>
    </location>
</feature>
<reference evidence="3" key="1">
    <citation type="journal article" date="2018" name="Int. J. Syst. Evol. Microbiol.">
        <title>Carboxylicivirga sediminis sp. nov., isolated from coastal sediment.</title>
        <authorList>
            <person name="Wang F.Q."/>
            <person name="Ren L.H."/>
            <person name="Zou R.J."/>
            <person name="Sun Y.Z."/>
            <person name="Liu X.J."/>
            <person name="Jiang F."/>
            <person name="Liu L.J."/>
        </authorList>
    </citation>
    <scope>NUCLEOTIDE SEQUENCE</scope>
    <source>
        <strain evidence="3">JR1</strain>
    </source>
</reference>
<accession>A0A941IZ68</accession>
<dbReference type="EMBL" id="JAGTAR010000029">
    <property type="protein sequence ID" value="MBR8537268.1"/>
    <property type="molecule type" value="Genomic_DNA"/>
</dbReference>
<keyword evidence="1" id="KW-0472">Membrane</keyword>
<evidence type="ECO:0000313" key="4">
    <source>
        <dbReference type="Proteomes" id="UP000679220"/>
    </source>
</evidence>
<dbReference type="PANTHER" id="PTHR28008:SF1">
    <property type="entry name" value="DOMAIN PROTEIN, PUTATIVE (AFU_ORTHOLOGUE AFUA_3G10980)-RELATED"/>
    <property type="match status" value="1"/>
</dbReference>
<keyword evidence="1" id="KW-1133">Transmembrane helix</keyword>
<dbReference type="InterPro" id="IPR006976">
    <property type="entry name" value="VanZ-like"/>
</dbReference>
<name>A0A941IZ68_9BACT</name>
<feature type="transmembrane region" description="Helical" evidence="1">
    <location>
        <begin position="74"/>
        <end position="94"/>
    </location>
</feature>
<dbReference type="Proteomes" id="UP000679220">
    <property type="component" value="Unassembled WGS sequence"/>
</dbReference>